<dbReference type="SUPFAM" id="SSF46565">
    <property type="entry name" value="Chaperone J-domain"/>
    <property type="match status" value="1"/>
</dbReference>
<dbReference type="STRING" id="542762.A0A4S4DDV3"/>
<dbReference type="Gene3D" id="3.40.50.720">
    <property type="entry name" value="NAD(P)-binding Rossmann-like Domain"/>
    <property type="match status" value="1"/>
</dbReference>
<sequence length="345" mass="39638">MAKNPIRFGIIGCANIARKVSRAIILPPKGRPLRRRQPLHRQSLEIRCCKRLPSSAKIYGSYDAVLNDPNVDAVYIPLPTNLHIRWVVLVAEKKKHLLLKKPVALNNHIRYEIRQKRADAKRALKDLLFSSGSSKITFQDHFPKLDGTTSWNTEHADHSDISGKRSRSNTSTRHSSKAQHKRMKRKARQESFSDDFDGHHETVFQATFGNRWYTWSFKSWEESNFHTSTNGFEWRGHPNWNNSRNREWQNASDIESDDESCIIGSSSERAILGLPSRGPLKIEDVKNASFIVQQYNFDRTPCSFRLSALKWHPDKHQGSSQAMAEEKFKHCVDAYRSLCNALSSA</sequence>
<dbReference type="PANTHER" id="PTHR45376">
    <property type="entry name" value="CHAPERONE DNAJ-DOMAIN SUPERFAMILY PROTEIN-RELATED"/>
    <property type="match status" value="1"/>
</dbReference>
<keyword evidence="4" id="KW-1185">Reference proteome</keyword>
<evidence type="ECO:0000313" key="4">
    <source>
        <dbReference type="Proteomes" id="UP000306102"/>
    </source>
</evidence>
<dbReference type="Gene3D" id="1.10.287.110">
    <property type="entry name" value="DnaJ domain"/>
    <property type="match status" value="1"/>
</dbReference>
<proteinExistence type="predicted"/>
<dbReference type="AlphaFoldDB" id="A0A4S4DDV3"/>
<feature type="compositionally biased region" description="Basic residues" evidence="1">
    <location>
        <begin position="174"/>
        <end position="187"/>
    </location>
</feature>
<dbReference type="Proteomes" id="UP000306102">
    <property type="component" value="Unassembled WGS sequence"/>
</dbReference>
<dbReference type="InterPro" id="IPR036291">
    <property type="entry name" value="NAD(P)-bd_dom_sf"/>
</dbReference>
<feature type="domain" description="Gfo/Idh/MocA-like oxidoreductase N-terminal" evidence="2">
    <location>
        <begin position="6"/>
        <end position="106"/>
    </location>
</feature>
<evidence type="ECO:0000259" key="2">
    <source>
        <dbReference type="Pfam" id="PF01408"/>
    </source>
</evidence>
<dbReference type="SUPFAM" id="SSF51735">
    <property type="entry name" value="NAD(P)-binding Rossmann-fold domains"/>
    <property type="match status" value="1"/>
</dbReference>
<name>A0A4S4DDV3_CAMSN</name>
<dbReference type="EMBL" id="SDRB02011573">
    <property type="protein sequence ID" value="THG00841.1"/>
    <property type="molecule type" value="Genomic_DNA"/>
</dbReference>
<comment type="caution">
    <text evidence="3">The sequence shown here is derived from an EMBL/GenBank/DDBJ whole genome shotgun (WGS) entry which is preliminary data.</text>
</comment>
<feature type="region of interest" description="Disordered" evidence="1">
    <location>
        <begin position="152"/>
        <end position="192"/>
    </location>
</feature>
<dbReference type="InterPro" id="IPR001623">
    <property type="entry name" value="DnaJ_domain"/>
</dbReference>
<dbReference type="GO" id="GO:0000166">
    <property type="term" value="F:nucleotide binding"/>
    <property type="evidence" value="ECO:0007669"/>
    <property type="project" value="InterPro"/>
</dbReference>
<accession>A0A4S4DDV3</accession>
<dbReference type="InterPro" id="IPR036869">
    <property type="entry name" value="J_dom_sf"/>
</dbReference>
<evidence type="ECO:0000256" key="1">
    <source>
        <dbReference type="SAM" id="MobiDB-lite"/>
    </source>
</evidence>
<dbReference type="InterPro" id="IPR000683">
    <property type="entry name" value="Gfo/Idh/MocA-like_OxRdtase_N"/>
</dbReference>
<organism evidence="3 4">
    <name type="scientific">Camellia sinensis var. sinensis</name>
    <name type="common">China tea</name>
    <dbReference type="NCBI Taxonomy" id="542762"/>
    <lineage>
        <taxon>Eukaryota</taxon>
        <taxon>Viridiplantae</taxon>
        <taxon>Streptophyta</taxon>
        <taxon>Embryophyta</taxon>
        <taxon>Tracheophyta</taxon>
        <taxon>Spermatophyta</taxon>
        <taxon>Magnoliopsida</taxon>
        <taxon>eudicotyledons</taxon>
        <taxon>Gunneridae</taxon>
        <taxon>Pentapetalae</taxon>
        <taxon>asterids</taxon>
        <taxon>Ericales</taxon>
        <taxon>Theaceae</taxon>
        <taxon>Camellia</taxon>
    </lineage>
</organism>
<protein>
    <recommendedName>
        <fullName evidence="2">Gfo/Idh/MocA-like oxidoreductase N-terminal domain-containing protein</fullName>
    </recommendedName>
</protein>
<dbReference type="PANTHER" id="PTHR45376:SF5">
    <property type="entry name" value="CHAPERONE DNAJ-DOMAIN SUPERFAMILY PROTEIN"/>
    <property type="match status" value="1"/>
</dbReference>
<gene>
    <name evidence="3" type="ORF">TEA_017501</name>
</gene>
<dbReference type="CDD" id="cd06257">
    <property type="entry name" value="DnaJ"/>
    <property type="match status" value="1"/>
</dbReference>
<reference evidence="3 4" key="1">
    <citation type="journal article" date="2018" name="Proc. Natl. Acad. Sci. U.S.A.">
        <title>Draft genome sequence of Camellia sinensis var. sinensis provides insights into the evolution of the tea genome and tea quality.</title>
        <authorList>
            <person name="Wei C."/>
            <person name="Yang H."/>
            <person name="Wang S."/>
            <person name="Zhao J."/>
            <person name="Liu C."/>
            <person name="Gao L."/>
            <person name="Xia E."/>
            <person name="Lu Y."/>
            <person name="Tai Y."/>
            <person name="She G."/>
            <person name="Sun J."/>
            <person name="Cao H."/>
            <person name="Tong W."/>
            <person name="Gao Q."/>
            <person name="Li Y."/>
            <person name="Deng W."/>
            <person name="Jiang X."/>
            <person name="Wang W."/>
            <person name="Chen Q."/>
            <person name="Zhang S."/>
            <person name="Li H."/>
            <person name="Wu J."/>
            <person name="Wang P."/>
            <person name="Li P."/>
            <person name="Shi C."/>
            <person name="Zheng F."/>
            <person name="Jian J."/>
            <person name="Huang B."/>
            <person name="Shan D."/>
            <person name="Shi M."/>
            <person name="Fang C."/>
            <person name="Yue Y."/>
            <person name="Li F."/>
            <person name="Li D."/>
            <person name="Wei S."/>
            <person name="Han B."/>
            <person name="Jiang C."/>
            <person name="Yin Y."/>
            <person name="Xia T."/>
            <person name="Zhang Z."/>
            <person name="Bennetzen J.L."/>
            <person name="Zhao S."/>
            <person name="Wan X."/>
        </authorList>
    </citation>
    <scope>NUCLEOTIDE SEQUENCE [LARGE SCALE GENOMIC DNA]</scope>
    <source>
        <strain evidence="4">cv. Shuchazao</strain>
        <tissue evidence="3">Leaf</tissue>
    </source>
</reference>
<feature type="compositionally biased region" description="Basic and acidic residues" evidence="1">
    <location>
        <begin position="154"/>
        <end position="163"/>
    </location>
</feature>
<dbReference type="Pfam" id="PF01408">
    <property type="entry name" value="GFO_IDH_MocA"/>
    <property type="match status" value="1"/>
</dbReference>
<evidence type="ECO:0000313" key="3">
    <source>
        <dbReference type="EMBL" id="THG00841.1"/>
    </source>
</evidence>